<feature type="domain" description="Carboxyltransferase" evidence="4">
    <location>
        <begin position="28"/>
        <end position="321"/>
    </location>
</feature>
<dbReference type="NCBIfam" id="TIGR00724">
    <property type="entry name" value="urea_amlyse_rel"/>
    <property type="match status" value="1"/>
</dbReference>
<dbReference type="PANTHER" id="PTHR43309:SF3">
    <property type="entry name" value="5-OXOPROLINASE SUBUNIT C"/>
    <property type="match status" value="1"/>
</dbReference>
<dbReference type="InterPro" id="IPR003778">
    <property type="entry name" value="CT_A_B"/>
</dbReference>
<name>A0ABT0ZY68_9PSEU</name>
<evidence type="ECO:0000256" key="3">
    <source>
        <dbReference type="ARBA" id="ARBA00022840"/>
    </source>
</evidence>
<sequence length="330" mass="34489">MTGATTIEVRKPGLSTTVQDGGRSGYYHLGIPPSGALDQYSLACANALVANPPDAAVLEIVYMGPELAFTGPATVAVAGAAIAPKVNGDERPVWESFDVAEGDVLSFDYLKAGARAYLAVSGGLDTPVKLGSRSTYALGALGGVEGRPLAEGDVLPVGADRGSGSARAGLVVPPELRPVLAKEVEVRVVMGLYDHRLTDRGRATFLDTEWTLTPVADRIGFRYTGGQLETVDREPPFGAGQDPSNIVDSPYPIGSIQVPGGVEPIVLHRDAVSGGGYMMVATVLSGDLDVVAQSAPRTRTRFVEVDLDTALGLRAERKDRLARLHAALDG</sequence>
<evidence type="ECO:0000259" key="4">
    <source>
        <dbReference type="SMART" id="SM00797"/>
    </source>
</evidence>
<dbReference type="InterPro" id="IPR052708">
    <property type="entry name" value="PxpC"/>
</dbReference>
<organism evidence="5 6">
    <name type="scientific">Pseudonocardia humida</name>
    <dbReference type="NCBI Taxonomy" id="2800819"/>
    <lineage>
        <taxon>Bacteria</taxon>
        <taxon>Bacillati</taxon>
        <taxon>Actinomycetota</taxon>
        <taxon>Actinomycetes</taxon>
        <taxon>Pseudonocardiales</taxon>
        <taxon>Pseudonocardiaceae</taxon>
        <taxon>Pseudonocardia</taxon>
    </lineage>
</organism>
<dbReference type="Gene3D" id="2.40.100.10">
    <property type="entry name" value="Cyclophilin-like"/>
    <property type="match status" value="1"/>
</dbReference>
<evidence type="ECO:0000256" key="2">
    <source>
        <dbReference type="ARBA" id="ARBA00022801"/>
    </source>
</evidence>
<proteinExistence type="predicted"/>
<keyword evidence="3" id="KW-0067">ATP-binding</keyword>
<dbReference type="SMART" id="SM00797">
    <property type="entry name" value="AHS2"/>
    <property type="match status" value="1"/>
</dbReference>
<dbReference type="InterPro" id="IPR029000">
    <property type="entry name" value="Cyclophilin-like_dom_sf"/>
</dbReference>
<dbReference type="RefSeq" id="WP_252437576.1">
    <property type="nucleotide sequence ID" value="NZ_JAGSOV010000023.1"/>
</dbReference>
<protein>
    <submittedName>
        <fullName evidence="5">Biotin-dependent carboxyltransferase</fullName>
    </submittedName>
</protein>
<gene>
    <name evidence="5" type="ORF">KDL28_11310</name>
</gene>
<evidence type="ECO:0000313" key="5">
    <source>
        <dbReference type="EMBL" id="MCO1655638.1"/>
    </source>
</evidence>
<dbReference type="EMBL" id="JAGSOV010000023">
    <property type="protein sequence ID" value="MCO1655638.1"/>
    <property type="molecule type" value="Genomic_DNA"/>
</dbReference>
<reference evidence="5" key="1">
    <citation type="submission" date="2021-04" db="EMBL/GenBank/DDBJ databases">
        <title>Pseudonocardia sp. nov., isolated from sandy soil of mangrove forest.</title>
        <authorList>
            <person name="Zan Z."/>
            <person name="Huang R."/>
            <person name="Liu W."/>
        </authorList>
    </citation>
    <scope>NUCLEOTIDE SEQUENCE</scope>
    <source>
        <strain evidence="5">S2-4</strain>
    </source>
</reference>
<accession>A0ABT0ZY68</accession>
<evidence type="ECO:0000256" key="1">
    <source>
        <dbReference type="ARBA" id="ARBA00022741"/>
    </source>
</evidence>
<keyword evidence="1" id="KW-0547">Nucleotide-binding</keyword>
<evidence type="ECO:0000313" key="6">
    <source>
        <dbReference type="Proteomes" id="UP001165283"/>
    </source>
</evidence>
<dbReference type="PANTHER" id="PTHR43309">
    <property type="entry name" value="5-OXOPROLINASE SUBUNIT C"/>
    <property type="match status" value="1"/>
</dbReference>
<dbReference type="Pfam" id="PF02626">
    <property type="entry name" value="CT_A_B"/>
    <property type="match status" value="1"/>
</dbReference>
<dbReference type="Proteomes" id="UP001165283">
    <property type="component" value="Unassembled WGS sequence"/>
</dbReference>
<dbReference type="SUPFAM" id="SSF50891">
    <property type="entry name" value="Cyclophilin-like"/>
    <property type="match status" value="1"/>
</dbReference>
<keyword evidence="2" id="KW-0378">Hydrolase</keyword>
<keyword evidence="6" id="KW-1185">Reference proteome</keyword>
<comment type="caution">
    <text evidence="5">The sequence shown here is derived from an EMBL/GenBank/DDBJ whole genome shotgun (WGS) entry which is preliminary data.</text>
</comment>